<dbReference type="Proteomes" id="UP000270296">
    <property type="component" value="Unassembled WGS sequence"/>
</dbReference>
<dbReference type="GO" id="GO:0046540">
    <property type="term" value="C:U4/U6 x U5 tri-snRNP complex"/>
    <property type="evidence" value="ECO:0007669"/>
    <property type="project" value="TreeGrafter"/>
</dbReference>
<evidence type="ECO:0000256" key="3">
    <source>
        <dbReference type="ARBA" id="ARBA00018242"/>
    </source>
</evidence>
<dbReference type="GO" id="GO:0000350">
    <property type="term" value="P:generation of catalytic spliceosome for second transesterification step"/>
    <property type="evidence" value="ECO:0007669"/>
    <property type="project" value="TreeGrafter"/>
</dbReference>
<proteinExistence type="inferred from homology"/>
<organism evidence="11">
    <name type="scientific">Soboliphyme baturini</name>
    <dbReference type="NCBI Taxonomy" id="241478"/>
    <lineage>
        <taxon>Eukaryota</taxon>
        <taxon>Metazoa</taxon>
        <taxon>Ecdysozoa</taxon>
        <taxon>Nematoda</taxon>
        <taxon>Enoplea</taxon>
        <taxon>Dorylaimia</taxon>
        <taxon>Dioctophymatida</taxon>
        <taxon>Dioctophymatoidea</taxon>
        <taxon>Soboliphymatidae</taxon>
        <taxon>Soboliphyme</taxon>
    </lineage>
</organism>
<evidence type="ECO:0000313" key="9">
    <source>
        <dbReference type="EMBL" id="VDP43929.1"/>
    </source>
</evidence>
<reference evidence="11" key="1">
    <citation type="submission" date="2016-06" db="UniProtKB">
        <authorList>
            <consortium name="WormBaseParasite"/>
        </authorList>
    </citation>
    <scope>IDENTIFICATION</scope>
</reference>
<dbReference type="OrthoDB" id="6921389at2759"/>
<dbReference type="InterPro" id="IPR039979">
    <property type="entry name" value="PRPF18"/>
</dbReference>
<evidence type="ECO:0000313" key="10">
    <source>
        <dbReference type="Proteomes" id="UP000270296"/>
    </source>
</evidence>
<dbReference type="Pfam" id="PF02840">
    <property type="entry name" value="Prp18"/>
    <property type="match status" value="1"/>
</dbReference>
<dbReference type="PANTHER" id="PTHR13007">
    <property type="entry name" value="PRE-MRNA SPLICING FACTOR-RELATED"/>
    <property type="match status" value="1"/>
</dbReference>
<evidence type="ECO:0000259" key="8">
    <source>
        <dbReference type="Pfam" id="PF02840"/>
    </source>
</evidence>
<evidence type="ECO:0000256" key="1">
    <source>
        <dbReference type="ARBA" id="ARBA00004123"/>
    </source>
</evidence>
<dbReference type="SUPFAM" id="SSF47938">
    <property type="entry name" value="Functional domain of the splicing factor Prp18"/>
    <property type="match status" value="1"/>
</dbReference>
<evidence type="ECO:0000256" key="6">
    <source>
        <dbReference type="ARBA" id="ARBA00023187"/>
    </source>
</evidence>
<comment type="similarity">
    <text evidence="2">Belongs to the PRP18 family.</text>
</comment>
<protein>
    <recommendedName>
        <fullName evidence="3">Pre-mRNA-splicing factor 18</fullName>
    </recommendedName>
</protein>
<keyword evidence="6" id="KW-0508">mRNA splicing</keyword>
<feature type="domain" description="Prp18" evidence="8">
    <location>
        <begin position="58"/>
        <end position="184"/>
    </location>
</feature>
<evidence type="ECO:0000313" key="11">
    <source>
        <dbReference type="WBParaSite" id="SBAD_0001230501-mRNA-1"/>
    </source>
</evidence>
<accession>A0A183J7R0</accession>
<dbReference type="GO" id="GO:0071021">
    <property type="term" value="C:U2-type post-spliceosomal complex"/>
    <property type="evidence" value="ECO:0007669"/>
    <property type="project" value="TreeGrafter"/>
</dbReference>
<evidence type="ECO:0000256" key="5">
    <source>
        <dbReference type="ARBA" id="ARBA00022728"/>
    </source>
</evidence>
<sequence length="185" mass="21186">MVKVDQEYLNEIIHGESEEQKKHDVKVDDDCITLKEITEMAEHLEKGDVAKDCLLVSSFLNLIIQKWGKQLNSRPEEEKRSPQGKFTSATFTQTMEYINPLLRQLKAKSVASDILEHLVNIVLCLLERDYVQANNHYMEMAIGNAPWPVGVTASGIHKRPGSEKLYVRNVAHVLNDEVQRKYIQV</sequence>
<dbReference type="EMBL" id="UZAM01016595">
    <property type="protein sequence ID" value="VDP43929.1"/>
    <property type="molecule type" value="Genomic_DNA"/>
</dbReference>
<evidence type="ECO:0000256" key="7">
    <source>
        <dbReference type="ARBA" id="ARBA00023242"/>
    </source>
</evidence>
<dbReference type="PANTHER" id="PTHR13007:SF19">
    <property type="entry name" value="PRE-MRNA-SPLICING FACTOR 18"/>
    <property type="match status" value="1"/>
</dbReference>
<reference evidence="9 10" key="2">
    <citation type="submission" date="2018-11" db="EMBL/GenBank/DDBJ databases">
        <authorList>
            <consortium name="Pathogen Informatics"/>
        </authorList>
    </citation>
    <scope>NUCLEOTIDE SEQUENCE [LARGE SCALE GENOMIC DNA]</scope>
</reference>
<comment type="subcellular location">
    <subcellularLocation>
        <location evidence="1">Nucleus</location>
    </subcellularLocation>
</comment>
<dbReference type="GO" id="GO:0005682">
    <property type="term" value="C:U5 snRNP"/>
    <property type="evidence" value="ECO:0007669"/>
    <property type="project" value="TreeGrafter"/>
</dbReference>
<evidence type="ECO:0000256" key="4">
    <source>
        <dbReference type="ARBA" id="ARBA00022664"/>
    </source>
</evidence>
<dbReference type="AlphaFoldDB" id="A0A183J7R0"/>
<name>A0A183J7R0_9BILA</name>
<dbReference type="WBParaSite" id="SBAD_0001230501-mRNA-1">
    <property type="protein sequence ID" value="SBAD_0001230501-mRNA-1"/>
    <property type="gene ID" value="SBAD_0001230501"/>
</dbReference>
<keyword evidence="10" id="KW-1185">Reference proteome</keyword>
<dbReference type="InterPro" id="IPR004098">
    <property type="entry name" value="Prp18"/>
</dbReference>
<gene>
    <name evidence="9" type="ORF">SBAD_LOCUS11908</name>
</gene>
<evidence type="ECO:0000256" key="2">
    <source>
        <dbReference type="ARBA" id="ARBA00008137"/>
    </source>
</evidence>
<keyword evidence="7" id="KW-0539">Nucleus</keyword>
<dbReference type="Gene3D" id="1.20.940.10">
    <property type="entry name" value="Functional domain of the splicing factor Prp18"/>
    <property type="match status" value="1"/>
</dbReference>
<keyword evidence="4" id="KW-0507">mRNA processing</keyword>
<keyword evidence="5" id="KW-0747">Spliceosome</keyword>